<accession>A0AAN7J644</accession>
<evidence type="ECO:0000256" key="1">
    <source>
        <dbReference type="SAM" id="MobiDB-lite"/>
    </source>
</evidence>
<feature type="compositionally biased region" description="Low complexity" evidence="1">
    <location>
        <begin position="955"/>
        <end position="965"/>
    </location>
</feature>
<proteinExistence type="predicted"/>
<feature type="region of interest" description="Disordered" evidence="1">
    <location>
        <begin position="2282"/>
        <end position="2445"/>
    </location>
</feature>
<protein>
    <submittedName>
        <fullName evidence="3">Uncharacterized protein</fullName>
    </submittedName>
</protein>
<reference evidence="3 4" key="1">
    <citation type="journal article" date="2023" name="G3 (Bethesda)">
        <title>A haplotype-resolved chromosome-scale genome for Quercus rubra L. provides insights into the genetics of adaptive traits for red oak species.</title>
        <authorList>
            <person name="Kapoor B."/>
            <person name="Jenkins J."/>
            <person name="Schmutz J."/>
            <person name="Zhebentyayeva T."/>
            <person name="Kuelheim C."/>
            <person name="Coggeshall M."/>
            <person name="Heim C."/>
            <person name="Lasky J.R."/>
            <person name="Leites L."/>
            <person name="Islam-Faridi N."/>
            <person name="Romero-Severson J."/>
            <person name="DeLeo V.L."/>
            <person name="Lucas S.M."/>
            <person name="Lazic D."/>
            <person name="Gailing O."/>
            <person name="Carlson J."/>
            <person name="Staton M."/>
        </authorList>
    </citation>
    <scope>NUCLEOTIDE SEQUENCE [LARGE SCALE GENOMIC DNA]</scope>
    <source>
        <strain evidence="3">Pseudo-F2</strain>
    </source>
</reference>
<feature type="region of interest" description="Disordered" evidence="1">
    <location>
        <begin position="96"/>
        <end position="148"/>
    </location>
</feature>
<feature type="compositionally biased region" description="Basic and acidic residues" evidence="1">
    <location>
        <begin position="2282"/>
        <end position="2302"/>
    </location>
</feature>
<feature type="compositionally biased region" description="Polar residues" evidence="1">
    <location>
        <begin position="1254"/>
        <end position="1269"/>
    </location>
</feature>
<feature type="region of interest" description="Disordered" evidence="1">
    <location>
        <begin position="2031"/>
        <end position="2083"/>
    </location>
</feature>
<feature type="compositionally biased region" description="Basic and acidic residues" evidence="1">
    <location>
        <begin position="2117"/>
        <end position="2126"/>
    </location>
</feature>
<feature type="compositionally biased region" description="Basic and acidic residues" evidence="1">
    <location>
        <begin position="1498"/>
        <end position="1517"/>
    </location>
</feature>
<feature type="compositionally biased region" description="Basic and acidic residues" evidence="1">
    <location>
        <begin position="2412"/>
        <end position="2437"/>
    </location>
</feature>
<feature type="compositionally biased region" description="Basic and acidic residues" evidence="1">
    <location>
        <begin position="1704"/>
        <end position="1714"/>
    </location>
</feature>
<feature type="compositionally biased region" description="Basic and acidic residues" evidence="1">
    <location>
        <begin position="2185"/>
        <end position="2206"/>
    </location>
</feature>
<feature type="region of interest" description="Disordered" evidence="1">
    <location>
        <begin position="1558"/>
        <end position="1580"/>
    </location>
</feature>
<feature type="compositionally biased region" description="Basic and acidic residues" evidence="1">
    <location>
        <begin position="1931"/>
        <end position="1941"/>
    </location>
</feature>
<feature type="compositionally biased region" description="Basic and acidic residues" evidence="1">
    <location>
        <begin position="1725"/>
        <end position="1744"/>
    </location>
</feature>
<feature type="region of interest" description="Disordered" evidence="1">
    <location>
        <begin position="186"/>
        <end position="241"/>
    </location>
</feature>
<keyword evidence="2" id="KW-1133">Transmembrane helix</keyword>
<feature type="compositionally biased region" description="Basic and acidic residues" evidence="1">
    <location>
        <begin position="96"/>
        <end position="111"/>
    </location>
</feature>
<feature type="compositionally biased region" description="Acidic residues" evidence="1">
    <location>
        <begin position="212"/>
        <end position="230"/>
    </location>
</feature>
<feature type="region of interest" description="Disordered" evidence="1">
    <location>
        <begin position="1002"/>
        <end position="1195"/>
    </location>
</feature>
<dbReference type="PANTHER" id="PTHR33870:SF16">
    <property type="entry name" value="PROTEIN, PUTATIVE-RELATED"/>
    <property type="match status" value="1"/>
</dbReference>
<feature type="region of interest" description="Disordered" evidence="1">
    <location>
        <begin position="1791"/>
        <end position="1810"/>
    </location>
</feature>
<feature type="region of interest" description="Disordered" evidence="1">
    <location>
        <begin position="1236"/>
        <end position="1278"/>
    </location>
</feature>
<feature type="compositionally biased region" description="Basic and acidic residues" evidence="1">
    <location>
        <begin position="186"/>
        <end position="206"/>
    </location>
</feature>
<feature type="compositionally biased region" description="Polar residues" evidence="1">
    <location>
        <begin position="1452"/>
        <end position="1475"/>
    </location>
</feature>
<feature type="compositionally biased region" description="Basic and acidic residues" evidence="1">
    <location>
        <begin position="125"/>
        <end position="141"/>
    </location>
</feature>
<feature type="region of interest" description="Disordered" evidence="1">
    <location>
        <begin position="1851"/>
        <end position="1982"/>
    </location>
</feature>
<feature type="compositionally biased region" description="Basic and acidic residues" evidence="1">
    <location>
        <begin position="1139"/>
        <end position="1164"/>
    </location>
</feature>
<feature type="region of interest" description="Disordered" evidence="1">
    <location>
        <begin position="2484"/>
        <end position="2504"/>
    </location>
</feature>
<feature type="compositionally biased region" description="Basic and acidic residues" evidence="1">
    <location>
        <begin position="2053"/>
        <end position="2075"/>
    </location>
</feature>
<feature type="region of interest" description="Disordered" evidence="1">
    <location>
        <begin position="462"/>
        <end position="596"/>
    </location>
</feature>
<keyword evidence="2" id="KW-0812">Transmembrane</keyword>
<feature type="compositionally biased region" description="Basic and acidic residues" evidence="1">
    <location>
        <begin position="1103"/>
        <end position="1124"/>
    </location>
</feature>
<feature type="compositionally biased region" description="Basic and acidic residues" evidence="1">
    <location>
        <begin position="1026"/>
        <end position="1035"/>
    </location>
</feature>
<feature type="compositionally biased region" description="Basic and acidic residues" evidence="1">
    <location>
        <begin position="1477"/>
        <end position="1487"/>
    </location>
</feature>
<feature type="compositionally biased region" description="Basic and acidic residues" evidence="1">
    <location>
        <begin position="1952"/>
        <end position="1971"/>
    </location>
</feature>
<feature type="compositionally biased region" description="Basic and acidic residues" evidence="1">
    <location>
        <begin position="1338"/>
        <end position="1349"/>
    </location>
</feature>
<feature type="compositionally biased region" description="Basic and acidic residues" evidence="1">
    <location>
        <begin position="2373"/>
        <end position="2402"/>
    </location>
</feature>
<feature type="transmembrane region" description="Helical" evidence="2">
    <location>
        <begin position="32"/>
        <end position="56"/>
    </location>
</feature>
<comment type="caution">
    <text evidence="3">The sequence shown here is derived from an EMBL/GenBank/DDBJ whole genome shotgun (WGS) entry which is preliminary data.</text>
</comment>
<feature type="compositionally biased region" description="Basic and acidic residues" evidence="1">
    <location>
        <begin position="857"/>
        <end position="866"/>
    </location>
</feature>
<gene>
    <name evidence="3" type="ORF">RGQ29_000830</name>
</gene>
<feature type="region of interest" description="Disordered" evidence="1">
    <location>
        <begin position="1594"/>
        <end position="1760"/>
    </location>
</feature>
<feature type="compositionally biased region" description="Low complexity" evidence="1">
    <location>
        <begin position="1679"/>
        <end position="1688"/>
    </location>
</feature>
<feature type="compositionally biased region" description="Basic and acidic residues" evidence="1">
    <location>
        <begin position="1437"/>
        <end position="1451"/>
    </location>
</feature>
<feature type="region of interest" description="Disordered" evidence="1">
    <location>
        <begin position="2113"/>
        <end position="2157"/>
    </location>
</feature>
<feature type="compositionally biased region" description="Basic and acidic residues" evidence="1">
    <location>
        <begin position="1660"/>
        <end position="1678"/>
    </location>
</feature>
<name>A0AAN7J644_QUERU</name>
<feature type="compositionally biased region" description="Basic and acidic residues" evidence="1">
    <location>
        <begin position="2348"/>
        <end position="2358"/>
    </location>
</feature>
<dbReference type="Proteomes" id="UP001324115">
    <property type="component" value="Unassembled WGS sequence"/>
</dbReference>
<feature type="compositionally biased region" description="Basic and acidic residues" evidence="1">
    <location>
        <begin position="1042"/>
        <end position="1061"/>
    </location>
</feature>
<dbReference type="PANTHER" id="PTHR33870">
    <property type="entry name" value="CARDIOMYOPATHY-ASSOCIATED PROTEIN"/>
    <property type="match status" value="1"/>
</dbReference>
<feature type="region of interest" description="Disordered" evidence="1">
    <location>
        <begin position="2245"/>
        <end position="2270"/>
    </location>
</feature>
<feature type="compositionally biased region" description="Polar residues" evidence="1">
    <location>
        <begin position="1006"/>
        <end position="1024"/>
    </location>
</feature>
<feature type="compositionally biased region" description="Polar residues" evidence="1">
    <location>
        <begin position="904"/>
        <end position="919"/>
    </location>
</feature>
<evidence type="ECO:0000256" key="2">
    <source>
        <dbReference type="SAM" id="Phobius"/>
    </source>
</evidence>
<feature type="region of interest" description="Disordered" evidence="1">
    <location>
        <begin position="852"/>
        <end position="965"/>
    </location>
</feature>
<feature type="compositionally biased region" description="Basic and acidic residues" evidence="1">
    <location>
        <begin position="495"/>
        <end position="509"/>
    </location>
</feature>
<keyword evidence="2" id="KW-0472">Membrane</keyword>
<feature type="region of interest" description="Disordered" evidence="1">
    <location>
        <begin position="642"/>
        <end position="681"/>
    </location>
</feature>
<organism evidence="3 4">
    <name type="scientific">Quercus rubra</name>
    <name type="common">Northern red oak</name>
    <name type="synonym">Quercus borealis</name>
    <dbReference type="NCBI Taxonomy" id="3512"/>
    <lineage>
        <taxon>Eukaryota</taxon>
        <taxon>Viridiplantae</taxon>
        <taxon>Streptophyta</taxon>
        <taxon>Embryophyta</taxon>
        <taxon>Tracheophyta</taxon>
        <taxon>Spermatophyta</taxon>
        <taxon>Magnoliopsida</taxon>
        <taxon>eudicotyledons</taxon>
        <taxon>Gunneridae</taxon>
        <taxon>Pentapetalae</taxon>
        <taxon>rosids</taxon>
        <taxon>fabids</taxon>
        <taxon>Fagales</taxon>
        <taxon>Fagaceae</taxon>
        <taxon>Quercus</taxon>
    </lineage>
</organism>
<sequence length="2504" mass="278710">MGIDARDVKVFVYRVLEFSMKTSYRFVQKHPYVFGIFSFFFLLYIFFPLIFIILVYSSPFLVFIAVLLRTNWSSHQSHIRSVNEDEKSSNVILQEKSKSAEDDVVVDRNDGSHLQSHTSRRRNVKEKNKELDIQTGKKEENENSTGKITMEEKEFHSSEHGESSFANMLAAEGIQNVDDEHHALLDSESRSEHISSDGAEQTRKFDNSGIELEADNMEEAEDDDEEEAQEDGNKALEWTEDDQKNLMDLGLSELERNRRLESLIAKRRARKLFRMQAEKGLIDLDSNPQGQIAPIVAKSNPFDVPNILEETEGLQMPSSAPSIMLPTGNPFDLPYDPLEEKPNLMEGSFHQEFMSDNQKEMLFCRHKSFQLGPSFPSESIQDRNGSKFNPPFVSEKGTQNLEGPGYSRFQMQSKKGEPNQQTERLFSKDGDESIFPTDSTPDLAETGAQAPTQVINSVEISREEDKITKDNMNDIKGEEQMEGSHGMGSMYTSEVHTDIKGEEEMERSHGMGSTYTSEVHMEPNLNESSNDDSDSSASSEENEQNLNDYRAEFSKNPKPSPSPSLSLKSIRCLPPKPESEPLFDTSPSADDKHRREGSAYFADKVYCHTPTHSIASDLQVEFSDGSPPLTLDGTNSAIDAESETYDEDMEKEATFGSEGMWGASSDISGLQDYESKSRHEDSRKDIVEVGVLGINKNFNDDIMSPIRPQRVDDQELTDMSSLSSSAINISGESQVQSINIKHMIHDDMKQVVEEVKEPKPKSSNSSDSQIHVEKSMAHSPNEVYSEKPKDLSYPQEMSTRNEKTIDDANYGVSQATTDMKELKINEDIDGGSQLVIKQENEKLTENQAILDSVKPTEGNKDSKNIEDVGGSQIKLTEDEGIMDISKPIEANDNLDSIQEDKNEQSITESGTSGLNQNSDDPIASAAQQELVVEEVPIDSSSSSSPTSVLAGKIPTDQASSSTSDQQLHIVILQSHLEDIANTYSWDEQPPLNITPAAQPVVENFTAPPSNNSGFENLMDPSNPQEKPAEETHSFDDLNVPKVNEKEGKENSKSHQTIKGESEILISQEGSASLSKPAEDSSNIHRTMEPGKFTAEDNTIFNVNDREVSEKKDKEKYNSVGKSEDESQSSIKQESIVDSLKPDKPTSSKFIDFDEKSRKLNDVEALHGTSKSLEGIENSRTKEETEDSRKPNEHDHIFRLPKSANTTFTQETIKGYEVVGGESENLTDEVVYLSKPALEKGNPKHPATIAEEDSSNTPEKSAVETQSFDNLNVPMVNDEDGREISKSYQAIKGESETLISHEGSAHLSKPAKDIDNILGIKEPRKFTAKDNTIYNVNDLEDREKEDKEDPSNPLEKSAEVTHSFDNLNVSMVHDKEGKKNSKSHQAIKEESKTFISHKGSGFLSTPIEDNSNILGTKEPGSFTKKNNNIYNVNDPEDSEKKEMEKSVGKSEGESQSSIKQESTMYSQKPVEPTSSKFIDVDEKSRKLNETLLGPSNSIEDIKNSRTKEETENSRKPNEPDPIFHPPKSTDTMHNQKAIKDVGGESKNLTVYEAVGFSKPTVEKGYPSFPTTIAKEDPSYPLEKSAEVTHSFDNLNVPVVHDKEGKKNSKSHQAIKGESETFISHKGSGFRSTPAEDNSNILGTKEPGNFTKKDNNIYNANDPKDNEKKEMEKSVGKSESESQSSIKQESTMYSQKPVEPTSSKFIDVDEKSRKLNEALLGPSNSIEDIKNSRTKEEIENSEKPNEPDPILHPPKSADTTHNQKAIKDVGGESENLTVYEAVGFSKPAVEKGYPSFPTTIAEEDPPSPLERSAKVTHNFDNLNISMVHDKEGKKNSKSHQAIKGESETFISHKGSGFLSTPAEDSSNILGTKELGNFTKKDNNICNVNDPEDSEKKEMEKSVGKSESESQSSIKQESTVYSQKPVEPTSSKFIDVDEKSRKLNEALLGPSNSIEDIKNSRTKDETENSRKPNEPDPIFHPPKFADTTYNQKALKHVGGEYENLTVYEAVDFSKPAVEKGYPNLPITIAKENSSNPLKKSAEETHSFDNLNVPMVNDKERNESSKSHQAIKGESEKLISHKGSGFLSTPAEDCSNILGTEEPAKFIAKDNTIFDVNDPEVSEKENKEKFNSVGKSEGESQSSFKQETIVDSPKSGEPTTSKFIDVDKKSRILNEGEALIGLSKSFEDIKSSRTKEETEVSGKPNEHDPLFHPSKSADITCNQETIKHVGGEFENLKVHEVVNLSKPAVEKGYPNVPTTIAEEEPSNPPKKSAVETHNFDHLHVPIINDKEGKENSKSHQAIKGESETWISYEGRAYPSKPTEDKNKILGTMEPGKFTAEDNTINIVNDLEVNDKEDKEKSKSIGKSKGESQFSIKQESKVDSPKPDEQTSSKFIYVDEKSRKLNEYEAILGPSKSFEEIENSKTKEETEDSRKPNEHDPIFHPPTSVDTTFNQETIKNVGGESENLTVYEAVDLSKRAIEKGYPNVPTTIAKEEPSYPHPLKSYPES</sequence>
<feature type="region of interest" description="Disordered" evidence="1">
    <location>
        <begin position="1334"/>
        <end position="1532"/>
    </location>
</feature>
<feature type="compositionally biased region" description="Basic and acidic residues" evidence="1">
    <location>
        <begin position="1891"/>
        <end position="1905"/>
    </location>
</feature>
<feature type="compositionally biased region" description="Low complexity" evidence="1">
    <location>
        <begin position="1906"/>
        <end position="1915"/>
    </location>
</feature>
<keyword evidence="4" id="KW-1185">Reference proteome</keyword>
<feature type="region of interest" description="Disordered" evidence="1">
    <location>
        <begin position="754"/>
        <end position="810"/>
    </location>
</feature>
<evidence type="ECO:0000313" key="4">
    <source>
        <dbReference type="Proteomes" id="UP001324115"/>
    </source>
</evidence>
<evidence type="ECO:0000313" key="3">
    <source>
        <dbReference type="EMBL" id="KAK4606743.1"/>
    </source>
</evidence>
<feature type="compositionally biased region" description="Basic and acidic residues" evidence="1">
    <location>
        <begin position="462"/>
        <end position="479"/>
    </location>
</feature>
<feature type="region of interest" description="Disordered" evidence="1">
    <location>
        <begin position="2185"/>
        <end position="2212"/>
    </location>
</feature>
<feature type="compositionally biased region" description="Basic and acidic residues" evidence="1">
    <location>
        <begin position="1076"/>
        <end position="1088"/>
    </location>
</feature>
<dbReference type="EMBL" id="JAXUIC010000001">
    <property type="protein sequence ID" value="KAK4606743.1"/>
    <property type="molecule type" value="Genomic_DNA"/>
</dbReference>
<feature type="compositionally biased region" description="Basic and acidic residues" evidence="1">
    <location>
        <begin position="1176"/>
        <end position="1195"/>
    </location>
</feature>